<comment type="caution">
    <text evidence="1">The sequence shown here is derived from an EMBL/GenBank/DDBJ whole genome shotgun (WGS) entry which is preliminary data.</text>
</comment>
<dbReference type="Proteomes" id="UP001472677">
    <property type="component" value="Unassembled WGS sequence"/>
</dbReference>
<reference evidence="1 2" key="1">
    <citation type="journal article" date="2024" name="G3 (Bethesda)">
        <title>Genome assembly of Hibiscus sabdariffa L. provides insights into metabolisms of medicinal natural products.</title>
        <authorList>
            <person name="Kim T."/>
        </authorList>
    </citation>
    <scope>NUCLEOTIDE SEQUENCE [LARGE SCALE GENOMIC DNA]</scope>
    <source>
        <strain evidence="1">TK-2024</strain>
        <tissue evidence="1">Old leaves</tissue>
    </source>
</reference>
<proteinExistence type="predicted"/>
<evidence type="ECO:0000313" key="2">
    <source>
        <dbReference type="Proteomes" id="UP001472677"/>
    </source>
</evidence>
<dbReference type="EMBL" id="JBBPBM010000009">
    <property type="protein sequence ID" value="KAK8568356.1"/>
    <property type="molecule type" value="Genomic_DNA"/>
</dbReference>
<evidence type="ECO:0000313" key="1">
    <source>
        <dbReference type="EMBL" id="KAK8568356.1"/>
    </source>
</evidence>
<accession>A0ABR2F072</accession>
<keyword evidence="2" id="KW-1185">Reference proteome</keyword>
<organism evidence="1 2">
    <name type="scientific">Hibiscus sabdariffa</name>
    <name type="common">roselle</name>
    <dbReference type="NCBI Taxonomy" id="183260"/>
    <lineage>
        <taxon>Eukaryota</taxon>
        <taxon>Viridiplantae</taxon>
        <taxon>Streptophyta</taxon>
        <taxon>Embryophyta</taxon>
        <taxon>Tracheophyta</taxon>
        <taxon>Spermatophyta</taxon>
        <taxon>Magnoliopsida</taxon>
        <taxon>eudicotyledons</taxon>
        <taxon>Gunneridae</taxon>
        <taxon>Pentapetalae</taxon>
        <taxon>rosids</taxon>
        <taxon>malvids</taxon>
        <taxon>Malvales</taxon>
        <taxon>Malvaceae</taxon>
        <taxon>Malvoideae</taxon>
        <taxon>Hibiscus</taxon>
    </lineage>
</organism>
<name>A0ABR2F072_9ROSI</name>
<gene>
    <name evidence="1" type="ORF">V6N12_006910</name>
</gene>
<protein>
    <submittedName>
        <fullName evidence="1">Uncharacterized protein</fullName>
    </submittedName>
</protein>
<sequence>MPSAAIYIQNLHTKYSKRAAFTWSEGYDLATSLGGVLHASALIKLHADSPAEPLHTGHPSPSQSAACPWITLCGGGVVAQRVLQAALERYKYEQSLDHTSEFIEKSEKELEEYLEHKARYKKAKESEPLDFSCSALDVPNNGIPAMGTEKPRHPGHPATIPSMSVFARCIRKNKLDGNTIQPFHLEKLSPMDDHPANMCFPVRVKLWIAHSKNVETWDKPNCGRVKARSKQQRENTQKQALELSQTAERWCLKNLHSSRSLGIQTPLSSKDKSND</sequence>